<evidence type="ECO:0008006" key="3">
    <source>
        <dbReference type="Google" id="ProtNLM"/>
    </source>
</evidence>
<organism evidence="1 2">
    <name type="scientific">Spiribacter salinus</name>
    <dbReference type="NCBI Taxonomy" id="1335746"/>
    <lineage>
        <taxon>Bacteria</taxon>
        <taxon>Pseudomonadati</taxon>
        <taxon>Pseudomonadota</taxon>
        <taxon>Gammaproteobacteria</taxon>
        <taxon>Chromatiales</taxon>
        <taxon>Ectothiorhodospiraceae</taxon>
        <taxon>Spiribacter</taxon>
    </lineage>
</organism>
<dbReference type="EMBL" id="VIFK01000015">
    <property type="protein sequence ID" value="TQF00345.1"/>
    <property type="molecule type" value="Genomic_DNA"/>
</dbReference>
<dbReference type="PANTHER" id="PTHR21192:SF2">
    <property type="entry name" value="NADH DEHYDROGENASE [UBIQUINONE] 1 ALPHA SUBCOMPLEX ASSEMBLY FACTOR 3"/>
    <property type="match status" value="1"/>
</dbReference>
<dbReference type="SUPFAM" id="SSF64076">
    <property type="entry name" value="MTH938-like"/>
    <property type="match status" value="1"/>
</dbReference>
<accession>A0A540VUB2</accession>
<dbReference type="AlphaFoldDB" id="A0A540VUB2"/>
<protein>
    <recommendedName>
        <fullName evidence="3">Xcc1710-like domain-containing protein</fullName>
    </recommendedName>
</protein>
<gene>
    <name evidence="1" type="ORF">FKY71_03810</name>
</gene>
<dbReference type="InterPro" id="IPR036748">
    <property type="entry name" value="MTH938-like_sf"/>
</dbReference>
<dbReference type="PANTHER" id="PTHR21192">
    <property type="entry name" value="NUCLEAR PROTEIN E3-3"/>
    <property type="match status" value="1"/>
</dbReference>
<dbReference type="Proteomes" id="UP000315400">
    <property type="component" value="Unassembled WGS sequence"/>
</dbReference>
<evidence type="ECO:0000313" key="1">
    <source>
        <dbReference type="EMBL" id="TQF00345.1"/>
    </source>
</evidence>
<dbReference type="CDD" id="cd05560">
    <property type="entry name" value="Xcc1710_like"/>
    <property type="match status" value="1"/>
</dbReference>
<comment type="caution">
    <text evidence="1">The sequence shown here is derived from an EMBL/GenBank/DDBJ whole genome shotgun (WGS) entry which is preliminary data.</text>
</comment>
<dbReference type="Gene3D" id="3.40.1230.10">
    <property type="entry name" value="MTH938-like"/>
    <property type="match status" value="1"/>
</dbReference>
<reference evidence="1 2" key="1">
    <citation type="submission" date="2019-06" db="EMBL/GenBank/DDBJ databases">
        <title>Metagenome assembled Genome of Spiribacter salinus SL48-SHIP from the microbial mat of Salt Lake 48 (Novosibirsk region, Russia).</title>
        <authorList>
            <person name="Shipova A."/>
            <person name="Rozanov A.S."/>
            <person name="Bryanskaya A.V."/>
            <person name="Peltek S.E."/>
        </authorList>
    </citation>
    <scope>NUCLEOTIDE SEQUENCE [LARGE SCALE GENOMIC DNA]</scope>
    <source>
        <strain evidence="1">SL48-SHIP-2</strain>
    </source>
</reference>
<proteinExistence type="predicted"/>
<sequence>MDSAEGAYRILGYSDGEIRINDARYSASLLVSPDILVTEWGPTSLEALTSDHLQTVSELAPEVVLLGTGAQQSFPGRELMLSLMRGGIGLEVMDTASACRTYNVLMSEGRRVVAALILDGGELTGTQGR</sequence>
<dbReference type="STRING" id="1260251.SPISAL_04350"/>
<dbReference type="InterPro" id="IPR007523">
    <property type="entry name" value="NDUFAF3/AAMDC"/>
</dbReference>
<dbReference type="Pfam" id="PF04430">
    <property type="entry name" value="DUF498"/>
    <property type="match status" value="1"/>
</dbReference>
<name>A0A540VUB2_9GAMM</name>
<evidence type="ECO:0000313" key="2">
    <source>
        <dbReference type="Proteomes" id="UP000315400"/>
    </source>
</evidence>